<dbReference type="InterPro" id="IPR047640">
    <property type="entry name" value="RpiR-like"/>
</dbReference>
<dbReference type="GO" id="GO:0003700">
    <property type="term" value="F:DNA-binding transcription factor activity"/>
    <property type="evidence" value="ECO:0007669"/>
    <property type="project" value="InterPro"/>
</dbReference>
<dbReference type="Gene3D" id="3.40.50.10490">
    <property type="entry name" value="Glucose-6-phosphate isomerase like protein, domain 1"/>
    <property type="match status" value="1"/>
</dbReference>
<accession>A0A4S4FNW0</accession>
<dbReference type="PANTHER" id="PTHR30514:SF18">
    <property type="entry name" value="RPIR-FAMILY TRANSCRIPTIONAL REGULATOR"/>
    <property type="match status" value="1"/>
</dbReference>
<dbReference type="EMBL" id="SSSM01000004">
    <property type="protein sequence ID" value="THG30956.1"/>
    <property type="molecule type" value="Genomic_DNA"/>
</dbReference>
<dbReference type="Gene3D" id="1.10.10.10">
    <property type="entry name" value="Winged helix-like DNA-binding domain superfamily/Winged helix DNA-binding domain"/>
    <property type="match status" value="1"/>
</dbReference>
<dbReference type="GO" id="GO:1901135">
    <property type="term" value="P:carbohydrate derivative metabolic process"/>
    <property type="evidence" value="ECO:0007669"/>
    <property type="project" value="InterPro"/>
</dbReference>
<evidence type="ECO:0000259" key="1">
    <source>
        <dbReference type="PROSITE" id="PS51071"/>
    </source>
</evidence>
<name>A0A4S4FNW0_9MICO</name>
<dbReference type="OrthoDB" id="3237351at2"/>
<sequence length="291" mass="30393">MTAAGTVEAGAGLTERIASAYATLSPQEQRVADLIRDRADSVALYNSTELAQLSGVSKATVSRLFRRLGFSGSHEVRDLLRAERSSGIPVALGSVDAAQTGMGTELDAQLRLDQQNLARLYAGLDPALLSSVATAVEAADRVLVVGFRSAAPVALQLRQQLAHVREEVMLGPQPGQSISEEIAGLGAGDVVILIGFRRRPDRFAQMVAAVVESGARALLITDPTGRRHGAALDWVIECPIESASPFDSYAAAMSLISVLAGSVLTAAGAVGRARVAAITSSYARLGELETS</sequence>
<dbReference type="InterPro" id="IPR046348">
    <property type="entry name" value="SIS_dom_sf"/>
</dbReference>
<dbReference type="InterPro" id="IPR001347">
    <property type="entry name" value="SIS_dom"/>
</dbReference>
<dbReference type="AlphaFoldDB" id="A0A4S4FNW0"/>
<dbReference type="InterPro" id="IPR036388">
    <property type="entry name" value="WH-like_DNA-bd_sf"/>
</dbReference>
<dbReference type="PANTHER" id="PTHR30514">
    <property type="entry name" value="GLUCOKINASE"/>
    <property type="match status" value="1"/>
</dbReference>
<evidence type="ECO:0000313" key="2">
    <source>
        <dbReference type="EMBL" id="THG30956.1"/>
    </source>
</evidence>
<feature type="domain" description="HTH rpiR-type" evidence="1">
    <location>
        <begin position="11"/>
        <end position="87"/>
    </location>
</feature>
<organism evidence="2 3">
    <name type="scientific">Naasia lichenicola</name>
    <dbReference type="NCBI Taxonomy" id="2565933"/>
    <lineage>
        <taxon>Bacteria</taxon>
        <taxon>Bacillati</taxon>
        <taxon>Actinomycetota</taxon>
        <taxon>Actinomycetes</taxon>
        <taxon>Micrococcales</taxon>
        <taxon>Microbacteriaceae</taxon>
        <taxon>Naasia</taxon>
    </lineage>
</organism>
<comment type="caution">
    <text evidence="2">The sequence shown here is derived from an EMBL/GenBank/DDBJ whole genome shotgun (WGS) entry which is preliminary data.</text>
</comment>
<protein>
    <submittedName>
        <fullName evidence="2">MurR/RpiR family transcriptional regulator</fullName>
    </submittedName>
</protein>
<dbReference type="GO" id="GO:0003677">
    <property type="term" value="F:DNA binding"/>
    <property type="evidence" value="ECO:0007669"/>
    <property type="project" value="InterPro"/>
</dbReference>
<dbReference type="GO" id="GO:0097367">
    <property type="term" value="F:carbohydrate derivative binding"/>
    <property type="evidence" value="ECO:0007669"/>
    <property type="project" value="InterPro"/>
</dbReference>
<dbReference type="SUPFAM" id="SSF46689">
    <property type="entry name" value="Homeodomain-like"/>
    <property type="match status" value="1"/>
</dbReference>
<reference evidence="2 3" key="1">
    <citation type="submission" date="2019-04" db="EMBL/GenBank/DDBJ databases">
        <authorList>
            <person name="Jiang L."/>
        </authorList>
    </citation>
    <scope>NUCLEOTIDE SEQUENCE [LARGE SCALE GENOMIC DNA]</scope>
    <source>
        <strain evidence="2 3">YIM 131853</strain>
    </source>
</reference>
<keyword evidence="3" id="KW-1185">Reference proteome</keyword>
<dbReference type="InterPro" id="IPR000281">
    <property type="entry name" value="HTH_RpiR"/>
</dbReference>
<dbReference type="Pfam" id="PF01380">
    <property type="entry name" value="SIS"/>
    <property type="match status" value="1"/>
</dbReference>
<dbReference type="Proteomes" id="UP000309133">
    <property type="component" value="Unassembled WGS sequence"/>
</dbReference>
<dbReference type="SUPFAM" id="SSF53697">
    <property type="entry name" value="SIS domain"/>
    <property type="match status" value="1"/>
</dbReference>
<evidence type="ECO:0000313" key="3">
    <source>
        <dbReference type="Proteomes" id="UP000309133"/>
    </source>
</evidence>
<dbReference type="PROSITE" id="PS51071">
    <property type="entry name" value="HTH_RPIR"/>
    <property type="match status" value="1"/>
</dbReference>
<dbReference type="RefSeq" id="WP_136427365.1">
    <property type="nucleotide sequence ID" value="NZ_SSSM01000004.1"/>
</dbReference>
<dbReference type="InterPro" id="IPR009057">
    <property type="entry name" value="Homeodomain-like_sf"/>
</dbReference>
<gene>
    <name evidence="2" type="ORF">E6C64_10105</name>
</gene>
<proteinExistence type="predicted"/>
<dbReference type="Pfam" id="PF01418">
    <property type="entry name" value="HTH_6"/>
    <property type="match status" value="1"/>
</dbReference>